<proteinExistence type="predicted"/>
<evidence type="ECO:0000313" key="2">
    <source>
        <dbReference type="EMBL" id="RZT87965.1"/>
    </source>
</evidence>
<feature type="domain" description="Aminoglycoside phosphotransferase" evidence="1">
    <location>
        <begin position="36"/>
        <end position="227"/>
    </location>
</feature>
<reference evidence="2 3" key="1">
    <citation type="submission" date="2019-02" db="EMBL/GenBank/DDBJ databases">
        <title>Sequencing the genomes of 1000 actinobacteria strains.</title>
        <authorList>
            <person name="Klenk H.-P."/>
        </authorList>
    </citation>
    <scope>NUCLEOTIDE SEQUENCE [LARGE SCALE GENOMIC DNA]</scope>
    <source>
        <strain evidence="2 3">DSM 45779</strain>
    </source>
</reference>
<evidence type="ECO:0000259" key="1">
    <source>
        <dbReference type="Pfam" id="PF01636"/>
    </source>
</evidence>
<dbReference type="Pfam" id="PF01636">
    <property type="entry name" value="APH"/>
    <property type="match status" value="1"/>
</dbReference>
<keyword evidence="2" id="KW-0808">Transferase</keyword>
<dbReference type="Gene3D" id="3.30.200.20">
    <property type="entry name" value="Phosphorylase Kinase, domain 1"/>
    <property type="match status" value="1"/>
</dbReference>
<name>A0A4Q7V1G7_PSEST</name>
<dbReference type="PANTHER" id="PTHR21310">
    <property type="entry name" value="AMINOGLYCOSIDE PHOSPHOTRANSFERASE-RELATED-RELATED"/>
    <property type="match status" value="1"/>
</dbReference>
<dbReference type="InterPro" id="IPR002575">
    <property type="entry name" value="Aminoglycoside_PTrfase"/>
</dbReference>
<dbReference type="EMBL" id="SHKL01000001">
    <property type="protein sequence ID" value="RZT87965.1"/>
    <property type="molecule type" value="Genomic_DNA"/>
</dbReference>
<accession>A0A4Q7V1G7</accession>
<dbReference type="Proteomes" id="UP000291591">
    <property type="component" value="Unassembled WGS sequence"/>
</dbReference>
<sequence length="309" mass="32563">MSAAVSAGALPPDDVWLRALARRTRTTPAILRREALTGGYVSSAVERVDLDDGRSVVLKAARPEEVAALRAVAVVVGVDRPRMLASGPDWLVQTHHPGPPAPAQGPAPDEIWATLARVHAHWRRNRPRGVPVVDPAWWRRLCTTVLTALDGAALVEAAATVRPWATDERVGRALTVLPRTLCHGDAHRGNVLLDPDGPVLIDWGNARVAPAGLDVAVLRAPDPSGPADAEPHPVPDAYTDTLAAGLAHGLGGADPPELVAVEREWGTFQAHLQYLGFAADHQGPDRVHGMTTVAAAALDRLGPALSALG</sequence>
<dbReference type="AlphaFoldDB" id="A0A4Q7V1G7"/>
<dbReference type="GO" id="GO:0016740">
    <property type="term" value="F:transferase activity"/>
    <property type="evidence" value="ECO:0007669"/>
    <property type="project" value="UniProtKB-KW"/>
</dbReference>
<protein>
    <submittedName>
        <fullName evidence="2">Phosphotransferase family enzyme</fullName>
    </submittedName>
</protein>
<dbReference type="RefSeq" id="WP_165438489.1">
    <property type="nucleotide sequence ID" value="NZ_SHKL01000001.1"/>
</dbReference>
<dbReference type="InterPro" id="IPR051678">
    <property type="entry name" value="AGP_Transferase"/>
</dbReference>
<gene>
    <name evidence="2" type="ORF">EV383_4899</name>
</gene>
<comment type="caution">
    <text evidence="2">The sequence shown here is derived from an EMBL/GenBank/DDBJ whole genome shotgun (WGS) entry which is preliminary data.</text>
</comment>
<organism evidence="2 3">
    <name type="scientific">Pseudonocardia sediminis</name>
    <dbReference type="NCBI Taxonomy" id="1397368"/>
    <lineage>
        <taxon>Bacteria</taxon>
        <taxon>Bacillati</taxon>
        <taxon>Actinomycetota</taxon>
        <taxon>Actinomycetes</taxon>
        <taxon>Pseudonocardiales</taxon>
        <taxon>Pseudonocardiaceae</taxon>
        <taxon>Pseudonocardia</taxon>
    </lineage>
</organism>
<keyword evidence="3" id="KW-1185">Reference proteome</keyword>
<evidence type="ECO:0000313" key="3">
    <source>
        <dbReference type="Proteomes" id="UP000291591"/>
    </source>
</evidence>
<dbReference type="SUPFAM" id="SSF56112">
    <property type="entry name" value="Protein kinase-like (PK-like)"/>
    <property type="match status" value="1"/>
</dbReference>
<dbReference type="InterPro" id="IPR011009">
    <property type="entry name" value="Kinase-like_dom_sf"/>
</dbReference>
<dbReference type="Gene3D" id="3.90.1200.10">
    <property type="match status" value="1"/>
</dbReference>